<dbReference type="Gene3D" id="3.40.710.10">
    <property type="entry name" value="DD-peptidase/beta-lactamase superfamily"/>
    <property type="match status" value="1"/>
</dbReference>
<dbReference type="Pfam" id="PF00768">
    <property type="entry name" value="Peptidase_S11"/>
    <property type="match status" value="1"/>
</dbReference>
<dbReference type="PRINTS" id="PR00725">
    <property type="entry name" value="DADACBPTASE1"/>
</dbReference>
<keyword evidence="10" id="KW-0573">Peptidoglycan synthesis</keyword>
<protein>
    <recommendedName>
        <fullName evidence="4">serine-type D-Ala-D-Ala carboxypeptidase</fullName>
        <ecNumber evidence="4">3.4.16.4</ecNumber>
    </recommendedName>
</protein>
<dbReference type="InterPro" id="IPR012907">
    <property type="entry name" value="Peptidase_S11_C"/>
</dbReference>
<evidence type="ECO:0000256" key="6">
    <source>
        <dbReference type="ARBA" id="ARBA00022670"/>
    </source>
</evidence>
<evidence type="ECO:0000256" key="11">
    <source>
        <dbReference type="ARBA" id="ARBA00023316"/>
    </source>
</evidence>
<dbReference type="OrthoDB" id="9795979at2"/>
<dbReference type="InterPro" id="IPR037167">
    <property type="entry name" value="Peptidase_S11_C_sf"/>
</dbReference>
<feature type="signal peptide" evidence="16">
    <location>
        <begin position="1"/>
        <end position="19"/>
    </location>
</feature>
<dbReference type="GO" id="GO:0071555">
    <property type="term" value="P:cell wall organization"/>
    <property type="evidence" value="ECO:0007669"/>
    <property type="project" value="UniProtKB-KW"/>
</dbReference>
<dbReference type="RefSeq" id="WP_124945795.1">
    <property type="nucleotide sequence ID" value="NZ_BHVT01000019.1"/>
</dbReference>
<dbReference type="InterPro" id="IPR015956">
    <property type="entry name" value="Peniciliin-bd_prot_C_sf"/>
</dbReference>
<reference evidence="18 19" key="1">
    <citation type="submission" date="2019-03" db="EMBL/GenBank/DDBJ databases">
        <title>Genomic Encyclopedia of Type Strains, Phase IV (KMG-IV): sequencing the most valuable type-strain genomes for metagenomic binning, comparative biology and taxonomic classification.</title>
        <authorList>
            <person name="Goeker M."/>
        </authorList>
    </citation>
    <scope>NUCLEOTIDE SEQUENCE [LARGE SCALE GENOMIC DNA]</scope>
    <source>
        <strain evidence="18 19">DSM 100309</strain>
    </source>
</reference>
<keyword evidence="11" id="KW-0961">Cell wall biogenesis/degradation</keyword>
<feature type="active site" description="Proton acceptor" evidence="13">
    <location>
        <position position="67"/>
    </location>
</feature>
<keyword evidence="9" id="KW-0133">Cell shape</keyword>
<name>A0A4R3Y913_9PROT</name>
<dbReference type="GO" id="GO:0008360">
    <property type="term" value="P:regulation of cell shape"/>
    <property type="evidence" value="ECO:0007669"/>
    <property type="project" value="UniProtKB-KW"/>
</dbReference>
<dbReference type="InterPro" id="IPR012338">
    <property type="entry name" value="Beta-lactam/transpept-like"/>
</dbReference>
<evidence type="ECO:0000256" key="3">
    <source>
        <dbReference type="ARBA" id="ARBA00007164"/>
    </source>
</evidence>
<dbReference type="SUPFAM" id="SSF69189">
    <property type="entry name" value="Penicillin-binding protein associated domain"/>
    <property type="match status" value="1"/>
</dbReference>
<evidence type="ECO:0000259" key="17">
    <source>
        <dbReference type="SMART" id="SM00936"/>
    </source>
</evidence>
<comment type="catalytic activity">
    <reaction evidence="12">
        <text>Preferential cleavage: (Ac)2-L-Lys-D-Ala-|-D-Ala. Also transpeptidation of peptidyl-alanyl moieties that are N-acyl substituents of D-alanine.</text>
        <dbReference type="EC" id="3.4.16.4"/>
    </reaction>
</comment>
<dbReference type="PANTHER" id="PTHR21581">
    <property type="entry name" value="D-ALANYL-D-ALANINE CARBOXYPEPTIDASE"/>
    <property type="match status" value="1"/>
</dbReference>
<keyword evidence="5" id="KW-0121">Carboxypeptidase</keyword>
<comment type="function">
    <text evidence="1">Removes C-terminal D-alanyl residues from sugar-peptide cell wall precursors.</text>
</comment>
<dbReference type="GO" id="GO:0009002">
    <property type="term" value="F:serine-type D-Ala-D-Ala carboxypeptidase activity"/>
    <property type="evidence" value="ECO:0007669"/>
    <property type="project" value="UniProtKB-EC"/>
</dbReference>
<sequence length="383" mass="42364">MKSLFLAFITLLFTSATLAAVPAQTMLAVPPAPQVAAKSYILVDFNSGQTLIQADSNQRIEPASLTKLMTAYITFNAIKQNRISLNQALPVSEKAWRTEGSRMFIDLKTPVTVAELIRGMIVQSGNDACIALAEAIAGSEESFAHLMNQEAARLGMKNTNFVNSTGLPNPQHYTTAYDLSLLAAAIIRDFPEFYPLYSIKEYRYNNITQPNRNRLLWLDPNVDGMKTGHTESAGYCLITSAKRGSTRLISVVLGTASDNARTMESQKLLNFGFQFFDSVRIYAKEQAVANLRVWKGSQKMLKAGFKDDKYIIVPKGQYQNVKVSMTSTQPLLAPISNGQKIGSVKLTLDGKELAEYPLFSLENVAIANIFGRSWDSIKLMFTK</sequence>
<evidence type="ECO:0000313" key="19">
    <source>
        <dbReference type="Proteomes" id="UP000295367"/>
    </source>
</evidence>
<evidence type="ECO:0000256" key="4">
    <source>
        <dbReference type="ARBA" id="ARBA00012448"/>
    </source>
</evidence>
<evidence type="ECO:0000256" key="10">
    <source>
        <dbReference type="ARBA" id="ARBA00022984"/>
    </source>
</evidence>
<dbReference type="AlphaFoldDB" id="A0A4R3Y913"/>
<dbReference type="Gene3D" id="2.60.410.10">
    <property type="entry name" value="D-Ala-D-Ala carboxypeptidase, C-terminal domain"/>
    <property type="match status" value="1"/>
</dbReference>
<evidence type="ECO:0000256" key="12">
    <source>
        <dbReference type="ARBA" id="ARBA00034000"/>
    </source>
</evidence>
<evidence type="ECO:0000256" key="8">
    <source>
        <dbReference type="ARBA" id="ARBA00022801"/>
    </source>
</evidence>
<feature type="binding site" evidence="14">
    <location>
        <position position="226"/>
    </location>
    <ligand>
        <name>substrate</name>
    </ligand>
</feature>
<evidence type="ECO:0000256" key="14">
    <source>
        <dbReference type="PIRSR" id="PIRSR618044-2"/>
    </source>
</evidence>
<proteinExistence type="inferred from homology"/>
<feature type="chain" id="PRO_5020731542" description="serine-type D-Ala-D-Ala carboxypeptidase" evidence="16">
    <location>
        <begin position="20"/>
        <end position="383"/>
    </location>
</feature>
<gene>
    <name evidence="18" type="ORF">EDC63_104129</name>
</gene>
<feature type="domain" description="Peptidase S11 D-Ala-D-Ala carboxypeptidase A C-terminal" evidence="17">
    <location>
        <begin position="276"/>
        <end position="366"/>
    </location>
</feature>
<accession>A0A4R3Y913</accession>
<evidence type="ECO:0000256" key="2">
    <source>
        <dbReference type="ARBA" id="ARBA00004752"/>
    </source>
</evidence>
<evidence type="ECO:0000256" key="13">
    <source>
        <dbReference type="PIRSR" id="PIRSR618044-1"/>
    </source>
</evidence>
<keyword evidence="8" id="KW-0378">Hydrolase</keyword>
<evidence type="ECO:0000256" key="15">
    <source>
        <dbReference type="RuleBase" id="RU004016"/>
    </source>
</evidence>
<evidence type="ECO:0000256" key="9">
    <source>
        <dbReference type="ARBA" id="ARBA00022960"/>
    </source>
</evidence>
<dbReference type="SMART" id="SM00936">
    <property type="entry name" value="PBP5_C"/>
    <property type="match status" value="1"/>
</dbReference>
<evidence type="ECO:0000256" key="1">
    <source>
        <dbReference type="ARBA" id="ARBA00003217"/>
    </source>
</evidence>
<dbReference type="PANTHER" id="PTHR21581:SF6">
    <property type="entry name" value="TRAFFICKING PROTEIN PARTICLE COMPLEX SUBUNIT 12"/>
    <property type="match status" value="1"/>
</dbReference>
<evidence type="ECO:0000256" key="5">
    <source>
        <dbReference type="ARBA" id="ARBA00022645"/>
    </source>
</evidence>
<dbReference type="UniPathway" id="UPA00219"/>
<comment type="similarity">
    <text evidence="3 15">Belongs to the peptidase S11 family.</text>
</comment>
<dbReference type="EMBL" id="SMCO01000004">
    <property type="protein sequence ID" value="TCV88172.1"/>
    <property type="molecule type" value="Genomic_DNA"/>
</dbReference>
<dbReference type="EC" id="3.4.16.4" evidence="4"/>
<dbReference type="InterPro" id="IPR001967">
    <property type="entry name" value="Peptidase_S11_N"/>
</dbReference>
<comment type="caution">
    <text evidence="18">The sequence shown here is derived from an EMBL/GenBank/DDBJ whole genome shotgun (WGS) entry which is preliminary data.</text>
</comment>
<dbReference type="Pfam" id="PF07943">
    <property type="entry name" value="PBP5_C"/>
    <property type="match status" value="1"/>
</dbReference>
<dbReference type="GO" id="GO:0006508">
    <property type="term" value="P:proteolysis"/>
    <property type="evidence" value="ECO:0007669"/>
    <property type="project" value="UniProtKB-KW"/>
</dbReference>
<feature type="active site" description="Acyl-ester intermediate" evidence="13">
    <location>
        <position position="64"/>
    </location>
</feature>
<keyword evidence="7 16" id="KW-0732">Signal</keyword>
<feature type="active site" evidence="13">
    <location>
        <position position="124"/>
    </location>
</feature>
<keyword evidence="6" id="KW-0645">Protease</keyword>
<dbReference type="GO" id="GO:0009252">
    <property type="term" value="P:peptidoglycan biosynthetic process"/>
    <property type="evidence" value="ECO:0007669"/>
    <property type="project" value="UniProtKB-UniPathway"/>
</dbReference>
<dbReference type="Proteomes" id="UP000295367">
    <property type="component" value="Unassembled WGS sequence"/>
</dbReference>
<comment type="pathway">
    <text evidence="2">Cell wall biogenesis; peptidoglycan biosynthesis.</text>
</comment>
<dbReference type="InterPro" id="IPR018044">
    <property type="entry name" value="Peptidase_S11"/>
</dbReference>
<keyword evidence="19" id="KW-1185">Reference proteome</keyword>
<dbReference type="SUPFAM" id="SSF56601">
    <property type="entry name" value="beta-lactamase/transpeptidase-like"/>
    <property type="match status" value="1"/>
</dbReference>
<organism evidence="18 19">
    <name type="scientific">Sulfurirhabdus autotrophica</name>
    <dbReference type="NCBI Taxonomy" id="1706046"/>
    <lineage>
        <taxon>Bacteria</taxon>
        <taxon>Pseudomonadati</taxon>
        <taxon>Pseudomonadota</taxon>
        <taxon>Betaproteobacteria</taxon>
        <taxon>Nitrosomonadales</taxon>
        <taxon>Sulfuricellaceae</taxon>
        <taxon>Sulfurirhabdus</taxon>
    </lineage>
</organism>
<evidence type="ECO:0000313" key="18">
    <source>
        <dbReference type="EMBL" id="TCV88172.1"/>
    </source>
</evidence>
<evidence type="ECO:0000256" key="7">
    <source>
        <dbReference type="ARBA" id="ARBA00022729"/>
    </source>
</evidence>
<evidence type="ECO:0000256" key="16">
    <source>
        <dbReference type="SAM" id="SignalP"/>
    </source>
</evidence>